<dbReference type="AlphaFoldDB" id="A0A9D2N3W3"/>
<dbReference type="InterPro" id="IPR050559">
    <property type="entry name" value="P-Pant_transferase_sf"/>
</dbReference>
<proteinExistence type="inferred from homology"/>
<dbReference type="PANTHER" id="PTHR12215">
    <property type="entry name" value="PHOSPHOPANTETHEINE TRANSFERASE"/>
    <property type="match status" value="1"/>
</dbReference>
<dbReference type="PANTHER" id="PTHR12215:SF10">
    <property type="entry name" value="L-AMINOADIPATE-SEMIALDEHYDE DEHYDROGENASE-PHOSPHOPANTETHEINYL TRANSFERASE"/>
    <property type="match status" value="1"/>
</dbReference>
<evidence type="ECO:0000313" key="5">
    <source>
        <dbReference type="Proteomes" id="UP000823893"/>
    </source>
</evidence>
<reference evidence="4" key="2">
    <citation type="submission" date="2021-04" db="EMBL/GenBank/DDBJ databases">
        <authorList>
            <person name="Gilroy R."/>
        </authorList>
    </citation>
    <scope>NUCLEOTIDE SEQUENCE</scope>
    <source>
        <strain evidence="4">ChiSxjej6B18-287</strain>
    </source>
</reference>
<dbReference type="GO" id="GO:0005829">
    <property type="term" value="C:cytosol"/>
    <property type="evidence" value="ECO:0007669"/>
    <property type="project" value="TreeGrafter"/>
</dbReference>
<evidence type="ECO:0000259" key="3">
    <source>
        <dbReference type="Pfam" id="PF01648"/>
    </source>
</evidence>
<keyword evidence="2 4" id="KW-0808">Transferase</keyword>
<evidence type="ECO:0000256" key="2">
    <source>
        <dbReference type="ARBA" id="ARBA00022679"/>
    </source>
</evidence>
<dbReference type="GO" id="GO:0008897">
    <property type="term" value="F:holo-[acyl-carrier-protein] synthase activity"/>
    <property type="evidence" value="ECO:0007669"/>
    <property type="project" value="InterPro"/>
</dbReference>
<sequence>MKPGVIYLYAGKVEEWTREWKEEKNRESLCGRLLLLYGLEELGYEGWTVGHSKGTERASGDFPGIRESLKELEGALKRGPYGKPYLAGYPDIHFNISHSGGYGVCAISSMPCGVDIQEKRAVRSKRMIERTMNAREQRQILEAEDSTKEFIKLWTYKESCIKLSGKGLHQDMRTMKVPACHRYFWLKKDLVGCVAAEEPFQMEIRRLYLEEKEA</sequence>
<reference evidence="4" key="1">
    <citation type="journal article" date="2021" name="PeerJ">
        <title>Extensive microbial diversity within the chicken gut microbiome revealed by metagenomics and culture.</title>
        <authorList>
            <person name="Gilroy R."/>
            <person name="Ravi A."/>
            <person name="Getino M."/>
            <person name="Pursley I."/>
            <person name="Horton D.L."/>
            <person name="Alikhan N.F."/>
            <person name="Baker D."/>
            <person name="Gharbi K."/>
            <person name="Hall N."/>
            <person name="Watson M."/>
            <person name="Adriaenssens E.M."/>
            <person name="Foster-Nyarko E."/>
            <person name="Jarju S."/>
            <person name="Secka A."/>
            <person name="Antonio M."/>
            <person name="Oren A."/>
            <person name="Chaudhuri R.R."/>
            <person name="La Ragione R."/>
            <person name="Hildebrand F."/>
            <person name="Pallen M.J."/>
        </authorList>
    </citation>
    <scope>NUCLEOTIDE SEQUENCE</scope>
    <source>
        <strain evidence="4">ChiSxjej6B18-287</strain>
    </source>
</reference>
<gene>
    <name evidence="4" type="ORF">H9935_04995</name>
</gene>
<feature type="domain" description="4'-phosphopantetheinyl transferase" evidence="3">
    <location>
        <begin position="111"/>
        <end position="177"/>
    </location>
</feature>
<dbReference type="EMBL" id="DWWV01000057">
    <property type="protein sequence ID" value="HJC10157.1"/>
    <property type="molecule type" value="Genomic_DNA"/>
</dbReference>
<dbReference type="Proteomes" id="UP000823893">
    <property type="component" value="Unassembled WGS sequence"/>
</dbReference>
<dbReference type="Gene3D" id="3.90.470.20">
    <property type="entry name" value="4'-phosphopantetheinyl transferase domain"/>
    <property type="match status" value="1"/>
</dbReference>
<evidence type="ECO:0000313" key="4">
    <source>
        <dbReference type="EMBL" id="HJC10157.1"/>
    </source>
</evidence>
<dbReference type="InterPro" id="IPR008278">
    <property type="entry name" value="4-PPantetheinyl_Trfase_dom"/>
</dbReference>
<protein>
    <submittedName>
        <fullName evidence="4">4'-phosphopantetheinyl transferase superfamily protein</fullName>
    </submittedName>
</protein>
<organism evidence="4 5">
    <name type="scientific">Candidatus Blautia merdigallinarum</name>
    <dbReference type="NCBI Taxonomy" id="2838495"/>
    <lineage>
        <taxon>Bacteria</taxon>
        <taxon>Bacillati</taxon>
        <taxon>Bacillota</taxon>
        <taxon>Clostridia</taxon>
        <taxon>Lachnospirales</taxon>
        <taxon>Lachnospiraceae</taxon>
        <taxon>Blautia</taxon>
    </lineage>
</organism>
<evidence type="ECO:0000256" key="1">
    <source>
        <dbReference type="ARBA" id="ARBA00010990"/>
    </source>
</evidence>
<accession>A0A9D2N3W3</accession>
<dbReference type="InterPro" id="IPR037143">
    <property type="entry name" value="4-PPantetheinyl_Trfase_dom_sf"/>
</dbReference>
<name>A0A9D2N3W3_9FIRM</name>
<dbReference type="SUPFAM" id="SSF56214">
    <property type="entry name" value="4'-phosphopantetheinyl transferase"/>
    <property type="match status" value="2"/>
</dbReference>
<comment type="caution">
    <text evidence="4">The sequence shown here is derived from an EMBL/GenBank/DDBJ whole genome shotgun (WGS) entry which is preliminary data.</text>
</comment>
<dbReference type="GO" id="GO:0000287">
    <property type="term" value="F:magnesium ion binding"/>
    <property type="evidence" value="ECO:0007669"/>
    <property type="project" value="InterPro"/>
</dbReference>
<dbReference type="GO" id="GO:0019878">
    <property type="term" value="P:lysine biosynthetic process via aminoadipic acid"/>
    <property type="evidence" value="ECO:0007669"/>
    <property type="project" value="TreeGrafter"/>
</dbReference>
<comment type="similarity">
    <text evidence="1">Belongs to the P-Pant transferase superfamily. Gsp/Sfp/HetI/AcpT family.</text>
</comment>
<dbReference type="Pfam" id="PF01648">
    <property type="entry name" value="ACPS"/>
    <property type="match status" value="1"/>
</dbReference>